<dbReference type="AlphaFoldDB" id="A0A7X0EEG5"/>
<dbReference type="SUPFAM" id="SSF47413">
    <property type="entry name" value="lambda repressor-like DNA-binding domains"/>
    <property type="match status" value="1"/>
</dbReference>
<dbReference type="InterPro" id="IPR010982">
    <property type="entry name" value="Lambda_DNA-bd_dom_sf"/>
</dbReference>
<dbReference type="Proteomes" id="UP000539175">
    <property type="component" value="Unassembled WGS sequence"/>
</dbReference>
<sequence>MQEDDAPFDFKAWREAKGLSYRATARVFGVALSTIQEWEKRGADKPIEWACYWLNLHPETISQRAPAKPPLFTRGGTPGVLDGLTGALKKS</sequence>
<accession>A0A7X0EEG5</accession>
<dbReference type="InterPro" id="IPR001387">
    <property type="entry name" value="Cro/C1-type_HTH"/>
</dbReference>
<evidence type="ECO:0000313" key="2">
    <source>
        <dbReference type="Proteomes" id="UP000539175"/>
    </source>
</evidence>
<reference evidence="1 2" key="1">
    <citation type="submission" date="2020-08" db="EMBL/GenBank/DDBJ databases">
        <title>Genomic Encyclopedia of Type Strains, Phase IV (KMG-IV): sequencing the most valuable type-strain genomes for metagenomic binning, comparative biology and taxonomic classification.</title>
        <authorList>
            <person name="Goeker M."/>
        </authorList>
    </citation>
    <scope>NUCLEOTIDE SEQUENCE [LARGE SCALE GENOMIC DNA]</scope>
    <source>
        <strain evidence="1 2">DSM 22198</strain>
    </source>
</reference>
<dbReference type="EMBL" id="JACIIZ010000010">
    <property type="protein sequence ID" value="MBB6253005.1"/>
    <property type="molecule type" value="Genomic_DNA"/>
</dbReference>
<evidence type="ECO:0000313" key="1">
    <source>
        <dbReference type="EMBL" id="MBB6253005.1"/>
    </source>
</evidence>
<name>A0A7X0EEG5_9PROT</name>
<proteinExistence type="predicted"/>
<organism evidence="1 2">
    <name type="scientific">Nitrospirillum iridis</name>
    <dbReference type="NCBI Taxonomy" id="765888"/>
    <lineage>
        <taxon>Bacteria</taxon>
        <taxon>Pseudomonadati</taxon>
        <taxon>Pseudomonadota</taxon>
        <taxon>Alphaproteobacteria</taxon>
        <taxon>Rhodospirillales</taxon>
        <taxon>Azospirillaceae</taxon>
        <taxon>Nitrospirillum</taxon>
    </lineage>
</organism>
<keyword evidence="2" id="KW-1185">Reference proteome</keyword>
<gene>
    <name evidence="1" type="ORF">FHS74_003574</name>
</gene>
<protein>
    <submittedName>
        <fullName evidence="1">Transcriptional regulator with XRE-family HTH domain</fullName>
    </submittedName>
</protein>
<comment type="caution">
    <text evidence="1">The sequence shown here is derived from an EMBL/GenBank/DDBJ whole genome shotgun (WGS) entry which is preliminary data.</text>
</comment>
<dbReference type="CDD" id="cd00093">
    <property type="entry name" value="HTH_XRE"/>
    <property type="match status" value="1"/>
</dbReference>
<dbReference type="GO" id="GO:0003677">
    <property type="term" value="F:DNA binding"/>
    <property type="evidence" value="ECO:0007669"/>
    <property type="project" value="InterPro"/>
</dbReference>
<dbReference type="RefSeq" id="WP_184802993.1">
    <property type="nucleotide sequence ID" value="NZ_JACIIZ010000010.1"/>
</dbReference>
<dbReference type="Gene3D" id="1.10.260.40">
    <property type="entry name" value="lambda repressor-like DNA-binding domains"/>
    <property type="match status" value="1"/>
</dbReference>